<comment type="caution">
    <text evidence="12">The sequence shown here is derived from an EMBL/GenBank/DDBJ whole genome shotgun (WGS) entry which is preliminary data.</text>
</comment>
<dbReference type="NCBIfam" id="TIGR01352">
    <property type="entry name" value="tonB_Cterm"/>
    <property type="match status" value="1"/>
</dbReference>
<name>A0A940YF05_9BURK</name>
<keyword evidence="4" id="KW-1003">Cell membrane</keyword>
<dbReference type="GO" id="GO:0098797">
    <property type="term" value="C:plasma membrane protein complex"/>
    <property type="evidence" value="ECO:0007669"/>
    <property type="project" value="TreeGrafter"/>
</dbReference>
<proteinExistence type="inferred from homology"/>
<dbReference type="Gene3D" id="3.30.1150.10">
    <property type="match status" value="1"/>
</dbReference>
<keyword evidence="7" id="KW-0653">Protein transport</keyword>
<evidence type="ECO:0000313" key="13">
    <source>
        <dbReference type="Proteomes" id="UP000676246"/>
    </source>
</evidence>
<evidence type="ECO:0000256" key="1">
    <source>
        <dbReference type="ARBA" id="ARBA00004383"/>
    </source>
</evidence>
<dbReference type="InterPro" id="IPR006260">
    <property type="entry name" value="TonB/TolA_C"/>
</dbReference>
<evidence type="ECO:0000256" key="3">
    <source>
        <dbReference type="ARBA" id="ARBA00022448"/>
    </source>
</evidence>
<dbReference type="Pfam" id="PF03544">
    <property type="entry name" value="TonB_C"/>
    <property type="match status" value="1"/>
</dbReference>
<feature type="region of interest" description="Disordered" evidence="10">
    <location>
        <begin position="68"/>
        <end position="97"/>
    </location>
</feature>
<dbReference type="GO" id="GO:0031992">
    <property type="term" value="F:energy transducer activity"/>
    <property type="evidence" value="ECO:0007669"/>
    <property type="project" value="TreeGrafter"/>
</dbReference>
<dbReference type="InterPro" id="IPR051045">
    <property type="entry name" value="TonB-dependent_transducer"/>
</dbReference>
<sequence>MAWPRRHISHPRAQGALAALVLHGVAWALVWPALNTRPAAAPPERGPALVYLSAPTVGVEAPTVRTDPRPAVAAPRRAAPPLSAVTRPGPEAAPPAPAPTLLLAVAATPAAPLPHSTPLASAPHSGAVASAPPSAAPAVAAALPARPLPGNALPAYPEAAREDGLQGRVRLQLQIDAQGRVESVQWLQRSGIALLDLAARDAARGWRYEPARVGGEAVASSVSVAIRFQLDQPVSSTLLASQ</sequence>
<gene>
    <name evidence="12" type="ORF">KAK03_21115</name>
</gene>
<evidence type="ECO:0000256" key="5">
    <source>
        <dbReference type="ARBA" id="ARBA00022519"/>
    </source>
</evidence>
<dbReference type="AlphaFoldDB" id="A0A940YF05"/>
<accession>A0A940YF05</accession>
<dbReference type="SUPFAM" id="SSF74653">
    <property type="entry name" value="TolA/TonB C-terminal domain"/>
    <property type="match status" value="1"/>
</dbReference>
<evidence type="ECO:0000256" key="7">
    <source>
        <dbReference type="ARBA" id="ARBA00022927"/>
    </source>
</evidence>
<dbReference type="Proteomes" id="UP000676246">
    <property type="component" value="Unassembled WGS sequence"/>
</dbReference>
<evidence type="ECO:0000259" key="11">
    <source>
        <dbReference type="PROSITE" id="PS52015"/>
    </source>
</evidence>
<evidence type="ECO:0000256" key="8">
    <source>
        <dbReference type="ARBA" id="ARBA00022989"/>
    </source>
</evidence>
<comment type="similarity">
    <text evidence="2">Belongs to the TonB family.</text>
</comment>
<feature type="domain" description="TonB C-terminal" evidence="11">
    <location>
        <begin position="141"/>
        <end position="237"/>
    </location>
</feature>
<comment type="subcellular location">
    <subcellularLocation>
        <location evidence="1">Cell inner membrane</location>
        <topology evidence="1">Single-pass membrane protein</topology>
        <orientation evidence="1">Periplasmic side</orientation>
    </subcellularLocation>
</comment>
<evidence type="ECO:0000256" key="10">
    <source>
        <dbReference type="SAM" id="MobiDB-lite"/>
    </source>
</evidence>
<reference evidence="12 13" key="1">
    <citation type="submission" date="2021-04" db="EMBL/GenBank/DDBJ databases">
        <title>The genome sequence of Ideonella sp. 3Y2.</title>
        <authorList>
            <person name="Liu Y."/>
        </authorList>
    </citation>
    <scope>NUCLEOTIDE SEQUENCE [LARGE SCALE GENOMIC DNA]</scope>
    <source>
        <strain evidence="12 13">3Y2</strain>
    </source>
</reference>
<evidence type="ECO:0000256" key="2">
    <source>
        <dbReference type="ARBA" id="ARBA00006555"/>
    </source>
</evidence>
<keyword evidence="9" id="KW-0472">Membrane</keyword>
<evidence type="ECO:0000256" key="6">
    <source>
        <dbReference type="ARBA" id="ARBA00022692"/>
    </source>
</evidence>
<dbReference type="PROSITE" id="PS52015">
    <property type="entry name" value="TONB_CTD"/>
    <property type="match status" value="1"/>
</dbReference>
<keyword evidence="5" id="KW-0997">Cell inner membrane</keyword>
<keyword evidence="8" id="KW-1133">Transmembrane helix</keyword>
<keyword evidence="13" id="KW-1185">Reference proteome</keyword>
<dbReference type="PANTHER" id="PTHR33446">
    <property type="entry name" value="PROTEIN TONB-RELATED"/>
    <property type="match status" value="1"/>
</dbReference>
<protein>
    <submittedName>
        <fullName evidence="12">Energy transducer TonB</fullName>
    </submittedName>
</protein>
<dbReference type="PANTHER" id="PTHR33446:SF2">
    <property type="entry name" value="PROTEIN TONB"/>
    <property type="match status" value="1"/>
</dbReference>
<evidence type="ECO:0000256" key="9">
    <source>
        <dbReference type="ARBA" id="ARBA00023136"/>
    </source>
</evidence>
<dbReference type="GO" id="GO:0055085">
    <property type="term" value="P:transmembrane transport"/>
    <property type="evidence" value="ECO:0007669"/>
    <property type="project" value="InterPro"/>
</dbReference>
<dbReference type="EMBL" id="JAGQDD010000022">
    <property type="protein sequence ID" value="MBQ0932978.1"/>
    <property type="molecule type" value="Genomic_DNA"/>
</dbReference>
<dbReference type="InterPro" id="IPR037682">
    <property type="entry name" value="TonB_C"/>
</dbReference>
<feature type="compositionally biased region" description="Low complexity" evidence="10">
    <location>
        <begin position="69"/>
        <end position="81"/>
    </location>
</feature>
<evidence type="ECO:0000313" key="12">
    <source>
        <dbReference type="EMBL" id="MBQ0932978.1"/>
    </source>
</evidence>
<keyword evidence="6" id="KW-0812">Transmembrane</keyword>
<organism evidence="12 13">
    <name type="scientific">Ideonella alba</name>
    <dbReference type="NCBI Taxonomy" id="2824118"/>
    <lineage>
        <taxon>Bacteria</taxon>
        <taxon>Pseudomonadati</taxon>
        <taxon>Pseudomonadota</taxon>
        <taxon>Betaproteobacteria</taxon>
        <taxon>Burkholderiales</taxon>
        <taxon>Sphaerotilaceae</taxon>
        <taxon>Ideonella</taxon>
    </lineage>
</organism>
<dbReference type="RefSeq" id="WP_210856681.1">
    <property type="nucleotide sequence ID" value="NZ_JAGQDD010000022.1"/>
</dbReference>
<evidence type="ECO:0000256" key="4">
    <source>
        <dbReference type="ARBA" id="ARBA00022475"/>
    </source>
</evidence>
<keyword evidence="3" id="KW-0813">Transport</keyword>
<dbReference type="GO" id="GO:0015031">
    <property type="term" value="P:protein transport"/>
    <property type="evidence" value="ECO:0007669"/>
    <property type="project" value="UniProtKB-KW"/>
</dbReference>